<dbReference type="AlphaFoldDB" id="A0A173N017"/>
<keyword evidence="5 7" id="KW-0326">Glycosidase</keyword>
<dbReference type="InterPro" id="IPR002105">
    <property type="entry name" value="Dockerin_1_rpt"/>
</dbReference>
<dbReference type="InterPro" id="IPR018247">
    <property type="entry name" value="EF_Hand_1_Ca_BS"/>
</dbReference>
<dbReference type="PROSITE" id="PS51766">
    <property type="entry name" value="DOCKERIN"/>
    <property type="match status" value="1"/>
</dbReference>
<dbReference type="PANTHER" id="PTHR31297">
    <property type="entry name" value="GLUCAN ENDO-1,6-BETA-GLUCOSIDASE B"/>
    <property type="match status" value="1"/>
</dbReference>
<dbReference type="CDD" id="cd14256">
    <property type="entry name" value="Dockerin_I"/>
    <property type="match status" value="1"/>
</dbReference>
<dbReference type="SUPFAM" id="SSF63446">
    <property type="entry name" value="Type I dockerin domain"/>
    <property type="match status" value="1"/>
</dbReference>
<evidence type="ECO:0000256" key="6">
    <source>
        <dbReference type="ARBA" id="ARBA00023326"/>
    </source>
</evidence>
<dbReference type="InterPro" id="IPR036439">
    <property type="entry name" value="Dockerin_dom_sf"/>
</dbReference>
<dbReference type="InterPro" id="IPR016134">
    <property type="entry name" value="Dockerin_dom"/>
</dbReference>
<dbReference type="OMA" id="GMCPMLW"/>
<proteinExistence type="inferred from homology"/>
<evidence type="ECO:0000256" key="4">
    <source>
        <dbReference type="ARBA" id="ARBA00023277"/>
    </source>
</evidence>
<reference evidence="10" key="1">
    <citation type="submission" date="2009-04" db="EMBL/GenBank/DDBJ databases">
        <title>Clostridium cellulovorans cellulosomal and noncellulosomal genes.</title>
        <authorList>
            <person name="Tamaru Y."/>
        </authorList>
    </citation>
    <scope>NUCLEOTIDE SEQUENCE</scope>
</reference>
<dbReference type="SUPFAM" id="SSF51445">
    <property type="entry name" value="(Trans)glycosidases"/>
    <property type="match status" value="1"/>
</dbReference>
<evidence type="ECO:0000256" key="3">
    <source>
        <dbReference type="ARBA" id="ARBA00023001"/>
    </source>
</evidence>
<keyword evidence="3" id="KW-0136">Cellulose degradation</keyword>
<evidence type="ECO:0000256" key="8">
    <source>
        <dbReference type="SAM" id="SignalP"/>
    </source>
</evidence>
<evidence type="ECO:0000256" key="2">
    <source>
        <dbReference type="ARBA" id="ARBA00022801"/>
    </source>
</evidence>
<evidence type="ECO:0000259" key="9">
    <source>
        <dbReference type="PROSITE" id="PS51766"/>
    </source>
</evidence>
<dbReference type="Pfam" id="PF00150">
    <property type="entry name" value="Cellulase"/>
    <property type="match status" value="1"/>
</dbReference>
<accession>A0A173N017</accession>
<keyword evidence="6" id="KW-0624">Polysaccharide degradation</keyword>
<organism evidence="10">
    <name type="scientific">Clostridium cellulovorans</name>
    <dbReference type="NCBI Taxonomy" id="1493"/>
    <lineage>
        <taxon>Bacteria</taxon>
        <taxon>Bacillati</taxon>
        <taxon>Bacillota</taxon>
        <taxon>Clostridia</taxon>
        <taxon>Eubacteriales</taxon>
        <taxon>Clostridiaceae</taxon>
        <taxon>Clostridium</taxon>
    </lineage>
</organism>
<dbReference type="GO" id="GO:0030245">
    <property type="term" value="P:cellulose catabolic process"/>
    <property type="evidence" value="ECO:0007669"/>
    <property type="project" value="UniProtKB-KW"/>
</dbReference>
<dbReference type="EMBL" id="AB499133">
    <property type="protein sequence ID" value="BAV13032.1"/>
    <property type="molecule type" value="Genomic_DNA"/>
</dbReference>
<keyword evidence="2 7" id="KW-0378">Hydrolase</keyword>
<evidence type="ECO:0000256" key="5">
    <source>
        <dbReference type="ARBA" id="ARBA00023295"/>
    </source>
</evidence>
<dbReference type="PANTHER" id="PTHR31297:SF41">
    <property type="entry name" value="ENDOGLUCANASE, PUTATIVE (AFU_ORTHOLOGUE AFUA_5G01830)-RELATED"/>
    <property type="match status" value="1"/>
</dbReference>
<evidence type="ECO:0000313" key="10">
    <source>
        <dbReference type="EMBL" id="BAV13032.1"/>
    </source>
</evidence>
<dbReference type="GO" id="GO:0005576">
    <property type="term" value="C:extracellular region"/>
    <property type="evidence" value="ECO:0007669"/>
    <property type="project" value="TreeGrafter"/>
</dbReference>
<dbReference type="Gene3D" id="3.20.20.80">
    <property type="entry name" value="Glycosidases"/>
    <property type="match status" value="1"/>
</dbReference>
<dbReference type="PROSITE" id="PS00448">
    <property type="entry name" value="CLOS_CELLULOSOME_RPT"/>
    <property type="match status" value="2"/>
</dbReference>
<dbReference type="Gene3D" id="1.10.1330.10">
    <property type="entry name" value="Dockerin domain"/>
    <property type="match status" value="1"/>
</dbReference>
<evidence type="ECO:0000256" key="7">
    <source>
        <dbReference type="RuleBase" id="RU361153"/>
    </source>
</evidence>
<keyword evidence="4" id="KW-0119">Carbohydrate metabolism</keyword>
<comment type="similarity">
    <text evidence="1 7">Belongs to the glycosyl hydrolase 5 (cellulase A) family.</text>
</comment>
<name>A0A173N017_CLOCL</name>
<evidence type="ECO:0000256" key="1">
    <source>
        <dbReference type="ARBA" id="ARBA00005641"/>
    </source>
</evidence>
<dbReference type="Pfam" id="PF00404">
    <property type="entry name" value="Dockerin_1"/>
    <property type="match status" value="1"/>
</dbReference>
<dbReference type="GO" id="GO:0008422">
    <property type="term" value="F:beta-glucosidase activity"/>
    <property type="evidence" value="ECO:0007669"/>
    <property type="project" value="TreeGrafter"/>
</dbReference>
<dbReference type="GO" id="GO:0009986">
    <property type="term" value="C:cell surface"/>
    <property type="evidence" value="ECO:0007669"/>
    <property type="project" value="TreeGrafter"/>
</dbReference>
<feature type="domain" description="Dockerin" evidence="9">
    <location>
        <begin position="396"/>
        <end position="462"/>
    </location>
</feature>
<keyword evidence="8" id="KW-0732">Signal</keyword>
<dbReference type="InterPro" id="IPR050386">
    <property type="entry name" value="Glycosyl_hydrolase_5"/>
</dbReference>
<feature type="chain" id="PRO_5038770147" evidence="8">
    <location>
        <begin position="27"/>
        <end position="464"/>
    </location>
</feature>
<feature type="signal peptide" evidence="8">
    <location>
        <begin position="1"/>
        <end position="26"/>
    </location>
</feature>
<gene>
    <name evidence="10" type="primary">Eng5C</name>
</gene>
<dbReference type="InterPro" id="IPR001547">
    <property type="entry name" value="Glyco_hydro_5"/>
</dbReference>
<sequence>MNKRSRIAAFITASIMTLGLAMTANSQITKAITSNPSAEKTIVRDNMTTTQLVADMGLGWNLGNTLESCGSWITGNSVSSYETAWGAPITTKAMIDGVHNAGFNSIRIPVAWSNLMAADYTISPALLSRVEEVANYALDNNMYVIINLHWDSGWLAGFSTNYDECMKKYKSIWTQLSERFANYGDHLIFESLNEEACFNDIWNRWGGTTGKDKAYGIANNINQAFVDLIRSSKGNNPKRHLLIAGYATDIPLTCDPLYKMPTDPANRCAVSVHYYTPSTFTILEQDADWGKARTTWGTAEDVAELQNYMNMMKVNFIDKGVPVIVGEYGTNNKNKTTDMVRLYLTSVAKEAYKLGMCPMLWDAGNMVMYDRNACQFKDPQFITEMKTIRDTARPTTQIIYGDLNNDKKVNAIDFALMKKYILDNSTPIDLKIADLNGDGKVNALDYAVFKKFLLGQITKFPVQS</sequence>
<dbReference type="InterPro" id="IPR017853">
    <property type="entry name" value="GH"/>
</dbReference>
<protein>
    <submittedName>
        <fullName evidence="10">Endoglucanase</fullName>
    </submittedName>
</protein>
<dbReference type="PROSITE" id="PS00018">
    <property type="entry name" value="EF_HAND_1"/>
    <property type="match status" value="1"/>
</dbReference>